<protein>
    <submittedName>
        <fullName evidence="2">Glycosyltransferase</fullName>
    </submittedName>
</protein>
<feature type="domain" description="Glycosyltransferase 2-like" evidence="1">
    <location>
        <begin position="7"/>
        <end position="117"/>
    </location>
</feature>
<accession>F5RHH7</accession>
<dbReference type="Gene3D" id="3.90.550.10">
    <property type="entry name" value="Spore Coat Polysaccharide Biosynthesis Protein SpsA, Chain A"/>
    <property type="match status" value="1"/>
</dbReference>
<dbReference type="STRING" id="1000565.METUNv1_03774"/>
<dbReference type="eggNOG" id="COG0463">
    <property type="taxonomic scope" value="Bacteria"/>
</dbReference>
<dbReference type="SUPFAM" id="SSF53448">
    <property type="entry name" value="Nucleotide-diphospho-sugar transferases"/>
    <property type="match status" value="1"/>
</dbReference>
<dbReference type="RefSeq" id="WP_008064373.1">
    <property type="nucleotide sequence ID" value="NZ_AFHG01000059.1"/>
</dbReference>
<name>F5RHH7_METUF</name>
<dbReference type="Pfam" id="PF00535">
    <property type="entry name" value="Glycos_transf_2"/>
    <property type="match status" value="1"/>
</dbReference>
<dbReference type="AlphaFoldDB" id="F5RHH7"/>
<comment type="caution">
    <text evidence="2">The sequence shown here is derived from an EMBL/GenBank/DDBJ whole genome shotgun (WGS) entry which is preliminary data.</text>
</comment>
<keyword evidence="2" id="KW-0808">Transferase</keyword>
<dbReference type="Proteomes" id="UP000005019">
    <property type="component" value="Unassembled WGS sequence"/>
</dbReference>
<dbReference type="GO" id="GO:0044010">
    <property type="term" value="P:single-species biofilm formation"/>
    <property type="evidence" value="ECO:0007669"/>
    <property type="project" value="TreeGrafter"/>
</dbReference>
<dbReference type="InterPro" id="IPR029044">
    <property type="entry name" value="Nucleotide-diphossugar_trans"/>
</dbReference>
<dbReference type="InterPro" id="IPR050834">
    <property type="entry name" value="Glycosyltransf_2"/>
</dbReference>
<dbReference type="PANTHER" id="PTHR43685:SF2">
    <property type="entry name" value="GLYCOSYLTRANSFERASE 2-LIKE DOMAIN-CONTAINING PROTEIN"/>
    <property type="match status" value="1"/>
</dbReference>
<evidence type="ECO:0000259" key="1">
    <source>
        <dbReference type="Pfam" id="PF00535"/>
    </source>
</evidence>
<dbReference type="GO" id="GO:0016740">
    <property type="term" value="F:transferase activity"/>
    <property type="evidence" value="ECO:0007669"/>
    <property type="project" value="UniProtKB-KW"/>
</dbReference>
<dbReference type="InterPro" id="IPR001173">
    <property type="entry name" value="Glyco_trans_2-like"/>
</dbReference>
<gene>
    <name evidence="2" type="ORF">METUNv1_03774</name>
</gene>
<dbReference type="OrthoDB" id="9802649at2"/>
<evidence type="ECO:0000313" key="3">
    <source>
        <dbReference type="Proteomes" id="UP000005019"/>
    </source>
</evidence>
<reference evidence="2 3" key="1">
    <citation type="journal article" date="2011" name="J. Bacteriol.">
        <title>Genome sequence of Methyloversatilis universalis FAM5T, a methylotrophic representative of the order Rhodocyclales.</title>
        <authorList>
            <person name="Kittichotirat W."/>
            <person name="Good N.M."/>
            <person name="Hall R."/>
            <person name="Bringel F."/>
            <person name="Lajus A."/>
            <person name="Medigue C."/>
            <person name="Smalley N.E."/>
            <person name="Beck D."/>
            <person name="Bumgarner R."/>
            <person name="Vuilleumier S."/>
            <person name="Kalyuzhnaya M.G."/>
        </authorList>
    </citation>
    <scope>NUCLEOTIDE SEQUENCE [LARGE SCALE GENOMIC DNA]</scope>
    <source>
        <strain evidence="3">ATCC BAA-1314 / JCM 13912 / FAM5</strain>
    </source>
</reference>
<organism evidence="2 3">
    <name type="scientific">Methyloversatilis universalis (strain ATCC BAA-1314 / DSM 25237 / JCM 13912 / CCUG 52030 / FAM5)</name>
    <dbReference type="NCBI Taxonomy" id="1000565"/>
    <lineage>
        <taxon>Bacteria</taxon>
        <taxon>Pseudomonadati</taxon>
        <taxon>Pseudomonadota</taxon>
        <taxon>Betaproteobacteria</taxon>
        <taxon>Nitrosomonadales</taxon>
        <taxon>Sterolibacteriaceae</taxon>
        <taxon>Methyloversatilis</taxon>
    </lineage>
</organism>
<evidence type="ECO:0000313" key="2">
    <source>
        <dbReference type="EMBL" id="EGK69809.1"/>
    </source>
</evidence>
<dbReference type="EMBL" id="AFHG01000059">
    <property type="protein sequence ID" value="EGK69809.1"/>
    <property type="molecule type" value="Genomic_DNA"/>
</dbReference>
<dbReference type="PANTHER" id="PTHR43685">
    <property type="entry name" value="GLYCOSYLTRANSFERASE"/>
    <property type="match status" value="1"/>
</dbReference>
<proteinExistence type="predicted"/>
<keyword evidence="3" id="KW-1185">Reference proteome</keyword>
<sequence>MNLPHVSIIMPCYNAAAHLARSVGSVQAQTFDDWELVAIDDGSGDDTAARLAAMAADDPRIRVFTQPNGGVSRARNRGLSEARGRCIAFLDADDDWHPDFLARMTGALRAEPDAVLAYCGWQNIGLSGGRAQPFVPPDYETPDKREKLFAGCRWPIHATLTRREAVTAAGGFDTALKNAEDYAMWLRIAGRAPITRVAEVLAFYHFHSGTQASSAHARAALDFADAQLDYLADHPDFTATLGADRIRQMVFGTLLTRGNECFWKRNLKDARLIFRRVMAARYGGATDWLRMLPALLPERAYGRLIGALDRLGAMRTAR</sequence>